<accession>A0A1H6KLL1</accession>
<proteinExistence type="predicted"/>
<dbReference type="Proteomes" id="UP000267623">
    <property type="component" value="Unassembled WGS sequence"/>
</dbReference>
<reference evidence="3" key="2">
    <citation type="submission" date="2016-10" db="EMBL/GenBank/DDBJ databases">
        <authorList>
            <person name="Varghese N."/>
            <person name="Submissions S."/>
        </authorList>
    </citation>
    <scope>NUCLEOTIDE SEQUENCE [LARGE SCALE GENOMIC DNA]</scope>
    <source>
        <strain evidence="3">DSM 19326</strain>
    </source>
</reference>
<name>A0A1H6KLL1_9FLAO</name>
<reference evidence="4" key="3">
    <citation type="submission" date="2018-11" db="EMBL/GenBank/DDBJ databases">
        <title>Proposal to divide the Flavobacteriaceae and reorganize its genera based on Amino Acid Identity values calculated from whole genome sequences.</title>
        <authorList>
            <person name="Nicholson A.C."/>
            <person name="Gulvik C.A."/>
            <person name="Whitney A.M."/>
            <person name="Humrighouse B.W."/>
            <person name="Bell M."/>
            <person name="Holmes B."/>
            <person name="Steigerwalt A."/>
            <person name="Villarma A."/>
            <person name="Sheth M."/>
            <person name="Batra D."/>
            <person name="Pryor J."/>
            <person name="Bernardet J.-F."/>
            <person name="Hugo C."/>
            <person name="Kampfer P."/>
            <person name="Newman J."/>
            <person name="Mcquiston J."/>
        </authorList>
    </citation>
    <scope>NUCLEOTIDE SEQUENCE [LARGE SCALE GENOMIC DNA]</scope>
    <source>
        <strain evidence="4">DSM 22165</strain>
    </source>
</reference>
<protein>
    <submittedName>
        <fullName evidence="1">DUF4197 family protein</fullName>
    </submittedName>
</protein>
<evidence type="ECO:0000313" key="2">
    <source>
        <dbReference type="EMBL" id="SEH73704.1"/>
    </source>
</evidence>
<dbReference type="STRING" id="420404.SAMN05421793_12440"/>
<dbReference type="RefSeq" id="WP_089770281.1">
    <property type="nucleotide sequence ID" value="NZ_DAMACK010000008.1"/>
</dbReference>
<organism evidence="2 3">
    <name type="scientific">Epilithonimonas hominis</name>
    <dbReference type="NCBI Taxonomy" id="420404"/>
    <lineage>
        <taxon>Bacteria</taxon>
        <taxon>Pseudomonadati</taxon>
        <taxon>Bacteroidota</taxon>
        <taxon>Flavobacteriia</taxon>
        <taxon>Flavobacteriales</taxon>
        <taxon>Weeksellaceae</taxon>
        <taxon>Chryseobacterium group</taxon>
        <taxon>Epilithonimonas</taxon>
    </lineage>
</organism>
<evidence type="ECO:0000313" key="3">
    <source>
        <dbReference type="Proteomes" id="UP000198555"/>
    </source>
</evidence>
<evidence type="ECO:0000313" key="4">
    <source>
        <dbReference type="Proteomes" id="UP000267623"/>
    </source>
</evidence>
<keyword evidence="3" id="KW-1185">Reference proteome</keyword>
<evidence type="ECO:0000313" key="1">
    <source>
        <dbReference type="EMBL" id="ROI13944.1"/>
    </source>
</evidence>
<reference evidence="4" key="4">
    <citation type="submission" date="2018-11" db="EMBL/GenBank/DDBJ databases">
        <title>Proposal to divide the Flavobacteriaceae and reorganize its genera based on Amino Acid Identity values calculated from whole genome sequences.</title>
        <authorList>
            <person name="Nicholson A.C."/>
            <person name="Gulvik C.A."/>
            <person name="Whitney A.M."/>
            <person name="Humrighouse B.W."/>
            <person name="Bell M."/>
            <person name="Holmes B."/>
            <person name="Steigerwalt A."/>
            <person name="Villarma A."/>
            <person name="Sheth M."/>
            <person name="Batra D."/>
            <person name="Pryor J."/>
            <person name="Bernardet J.-F."/>
            <person name="Hugo C."/>
            <person name="Kampfer P."/>
            <person name="Newman J."/>
            <person name="Mcquiston J.R."/>
        </authorList>
    </citation>
    <scope>NUCLEOTIDE SEQUENCE [LARGE SCALE GENOMIC DNA]</scope>
    <source>
        <strain evidence="4">DSM 22165</strain>
    </source>
</reference>
<dbReference type="EMBL" id="FNWX01000024">
    <property type="protein sequence ID" value="SEH73704.1"/>
    <property type="molecule type" value="Genomic_DNA"/>
</dbReference>
<reference evidence="2" key="1">
    <citation type="submission" date="2016-10" db="EMBL/GenBank/DDBJ databases">
        <authorList>
            <person name="de Groot N.N."/>
        </authorList>
    </citation>
    <scope>NUCLEOTIDE SEQUENCE [LARGE SCALE GENOMIC DNA]</scope>
    <source>
        <strain evidence="2">DSM 19326</strain>
    </source>
</reference>
<dbReference type="Pfam" id="PF13852">
    <property type="entry name" value="DUF4197"/>
    <property type="match status" value="1"/>
</dbReference>
<gene>
    <name evidence="1" type="ORF">EGH73_05680</name>
    <name evidence="2" type="ORF">SAMN05421793_12440</name>
</gene>
<dbReference type="AlphaFoldDB" id="A0A1H6KLL1"/>
<dbReference type="EMBL" id="RJTU01000037">
    <property type="protein sequence ID" value="ROI13944.1"/>
    <property type="molecule type" value="Genomic_DNA"/>
</dbReference>
<dbReference type="Proteomes" id="UP000198555">
    <property type="component" value="Unassembled WGS sequence"/>
</dbReference>
<dbReference type="InterPro" id="IPR025245">
    <property type="entry name" value="DUF4197"/>
</dbReference>
<sequence length="228" mass="24054">MRTKYFIVAGFAAVSGAVVTNSCMAVATSSIGLTIIKNILLGGISKGMATLKDKEAFMNSTLIDQAIPSQLKSINNTLQSLGMSSIVQKEKQYIADAAYFTANISEPILNNAVNSLTADDVTRIAQGGSGMATQILKEKTQSQLIAAITPTVDAKLNEFGLVNTLNNALKGTSILGSLFGNQSQNLASNGISQLASEQIVNGLFNVIGNYEQQNADKINQAFGTQIIK</sequence>